<keyword evidence="6" id="KW-0808">Transferase</keyword>
<name>A0ABS2D530_9SPHN</name>
<dbReference type="SMART" id="SM00388">
    <property type="entry name" value="HisKA"/>
    <property type="match status" value="1"/>
</dbReference>
<comment type="subcellular location">
    <subcellularLocation>
        <location evidence="2">Cell membrane</location>
        <topology evidence="2">Multi-pass membrane protein</topology>
    </subcellularLocation>
</comment>
<dbReference type="Proteomes" id="UP000763641">
    <property type="component" value="Unassembled WGS sequence"/>
</dbReference>
<evidence type="ECO:0000259" key="11">
    <source>
        <dbReference type="PROSITE" id="PS50109"/>
    </source>
</evidence>
<feature type="transmembrane region" description="Helical" evidence="10">
    <location>
        <begin position="172"/>
        <end position="191"/>
    </location>
</feature>
<feature type="transmembrane region" description="Helical" evidence="10">
    <location>
        <begin position="61"/>
        <end position="83"/>
    </location>
</feature>
<evidence type="ECO:0000313" key="12">
    <source>
        <dbReference type="EMBL" id="MBM6576025.1"/>
    </source>
</evidence>
<keyword evidence="7" id="KW-0547">Nucleotide-binding</keyword>
<evidence type="ECO:0000256" key="4">
    <source>
        <dbReference type="ARBA" id="ARBA00022475"/>
    </source>
</evidence>
<keyword evidence="13" id="KW-1185">Reference proteome</keyword>
<dbReference type="PANTHER" id="PTHR44936:SF10">
    <property type="entry name" value="SENSOR PROTEIN RSTB"/>
    <property type="match status" value="1"/>
</dbReference>
<dbReference type="SUPFAM" id="SSF55874">
    <property type="entry name" value="ATPase domain of HSP90 chaperone/DNA topoisomerase II/histidine kinase"/>
    <property type="match status" value="1"/>
</dbReference>
<keyword evidence="8 12" id="KW-0418">Kinase</keyword>
<dbReference type="InterPro" id="IPR003594">
    <property type="entry name" value="HATPase_dom"/>
</dbReference>
<keyword evidence="10" id="KW-0812">Transmembrane</keyword>
<feature type="transmembrane region" description="Helical" evidence="10">
    <location>
        <begin position="90"/>
        <end position="109"/>
    </location>
</feature>
<evidence type="ECO:0000256" key="3">
    <source>
        <dbReference type="ARBA" id="ARBA00012438"/>
    </source>
</evidence>
<evidence type="ECO:0000256" key="1">
    <source>
        <dbReference type="ARBA" id="ARBA00000085"/>
    </source>
</evidence>
<evidence type="ECO:0000256" key="10">
    <source>
        <dbReference type="SAM" id="Phobius"/>
    </source>
</evidence>
<reference evidence="12 13" key="1">
    <citation type="submission" date="2020-12" db="EMBL/GenBank/DDBJ databases">
        <title>Sphingomonas sp.</title>
        <authorList>
            <person name="Kim M.K."/>
        </authorList>
    </citation>
    <scope>NUCLEOTIDE SEQUENCE [LARGE SCALE GENOMIC DNA]</scope>
    <source>
        <strain evidence="12 13">BT552</strain>
    </source>
</reference>
<dbReference type="InterPro" id="IPR005467">
    <property type="entry name" value="His_kinase_dom"/>
</dbReference>
<evidence type="ECO:0000256" key="6">
    <source>
        <dbReference type="ARBA" id="ARBA00022679"/>
    </source>
</evidence>
<gene>
    <name evidence="12" type="ORF">ILT43_06540</name>
</gene>
<evidence type="ECO:0000256" key="9">
    <source>
        <dbReference type="ARBA" id="ARBA00022840"/>
    </source>
</evidence>
<evidence type="ECO:0000256" key="5">
    <source>
        <dbReference type="ARBA" id="ARBA00022553"/>
    </source>
</evidence>
<keyword evidence="10" id="KW-0472">Membrane</keyword>
<comment type="catalytic activity">
    <reaction evidence="1">
        <text>ATP + protein L-histidine = ADP + protein N-phospho-L-histidine.</text>
        <dbReference type="EC" id="2.7.13.3"/>
    </reaction>
</comment>
<proteinExistence type="predicted"/>
<keyword evidence="4" id="KW-1003">Cell membrane</keyword>
<organism evidence="12 13">
    <name type="scientific">Sphingomonas longa</name>
    <dbReference type="NCBI Taxonomy" id="2778730"/>
    <lineage>
        <taxon>Bacteria</taxon>
        <taxon>Pseudomonadati</taxon>
        <taxon>Pseudomonadota</taxon>
        <taxon>Alphaproteobacteria</taxon>
        <taxon>Sphingomonadales</taxon>
        <taxon>Sphingomonadaceae</taxon>
        <taxon>Sphingomonas</taxon>
    </lineage>
</organism>
<dbReference type="InterPro" id="IPR036890">
    <property type="entry name" value="HATPase_C_sf"/>
</dbReference>
<dbReference type="PANTHER" id="PTHR44936">
    <property type="entry name" value="SENSOR PROTEIN CREC"/>
    <property type="match status" value="1"/>
</dbReference>
<dbReference type="CDD" id="cd00082">
    <property type="entry name" value="HisKA"/>
    <property type="match status" value="1"/>
</dbReference>
<dbReference type="PRINTS" id="PR00344">
    <property type="entry name" value="BCTRLSENSOR"/>
</dbReference>
<protein>
    <recommendedName>
        <fullName evidence="3">histidine kinase</fullName>
        <ecNumber evidence="3">2.7.13.3</ecNumber>
    </recommendedName>
</protein>
<dbReference type="EC" id="2.7.13.3" evidence="3"/>
<dbReference type="Pfam" id="PF02518">
    <property type="entry name" value="HATPase_c"/>
    <property type="match status" value="1"/>
</dbReference>
<feature type="domain" description="Histidine kinase" evidence="11">
    <location>
        <begin position="227"/>
        <end position="433"/>
    </location>
</feature>
<keyword evidence="5" id="KW-0597">Phosphoprotein</keyword>
<keyword evidence="10" id="KW-1133">Transmembrane helix</keyword>
<feature type="transmembrane region" description="Helical" evidence="10">
    <location>
        <begin position="36"/>
        <end position="55"/>
    </location>
</feature>
<evidence type="ECO:0000256" key="2">
    <source>
        <dbReference type="ARBA" id="ARBA00004651"/>
    </source>
</evidence>
<dbReference type="InterPro" id="IPR050980">
    <property type="entry name" value="2C_sensor_his_kinase"/>
</dbReference>
<dbReference type="GO" id="GO:0016301">
    <property type="term" value="F:kinase activity"/>
    <property type="evidence" value="ECO:0007669"/>
    <property type="project" value="UniProtKB-KW"/>
</dbReference>
<dbReference type="SUPFAM" id="SSF47384">
    <property type="entry name" value="Homodimeric domain of signal transducing histidine kinase"/>
    <property type="match status" value="1"/>
</dbReference>
<dbReference type="InterPro" id="IPR036097">
    <property type="entry name" value="HisK_dim/P_sf"/>
</dbReference>
<accession>A0ABS2D530</accession>
<keyword evidence="9" id="KW-0067">ATP-binding</keyword>
<evidence type="ECO:0000313" key="13">
    <source>
        <dbReference type="Proteomes" id="UP000763641"/>
    </source>
</evidence>
<dbReference type="CDD" id="cd00075">
    <property type="entry name" value="HATPase"/>
    <property type="match status" value="1"/>
</dbReference>
<dbReference type="Gene3D" id="1.10.287.130">
    <property type="match status" value="1"/>
</dbReference>
<dbReference type="InterPro" id="IPR003661">
    <property type="entry name" value="HisK_dim/P_dom"/>
</dbReference>
<dbReference type="SMART" id="SM00387">
    <property type="entry name" value="HATPase_c"/>
    <property type="match status" value="1"/>
</dbReference>
<dbReference type="Gene3D" id="3.30.565.10">
    <property type="entry name" value="Histidine kinase-like ATPase, C-terminal domain"/>
    <property type="match status" value="1"/>
</dbReference>
<dbReference type="InterPro" id="IPR004358">
    <property type="entry name" value="Sig_transdc_His_kin-like_C"/>
</dbReference>
<dbReference type="EMBL" id="JAFEMC010000002">
    <property type="protein sequence ID" value="MBM6576025.1"/>
    <property type="molecule type" value="Genomic_DNA"/>
</dbReference>
<comment type="caution">
    <text evidence="12">The sequence shown here is derived from an EMBL/GenBank/DDBJ whole genome shotgun (WGS) entry which is preliminary data.</text>
</comment>
<sequence length="438" mass="46891">MMDRPLLALTRPRLATREALSPETTAAENMRQLVQLRWIAGAGQLLTILFVGVVLRVPLPLAPMLGAVALIAVVNLAIVGLLARHRITNGQIMLALLFDMAVLTAQLYWSGGATNPFISLYLLQVVLGAILLETWSVWVLVAATSLCYAGLTMRSVPLVYPVGLLPEEGDLYTLGAWLAFAMIATLLVLFITRISRNLRARDEYLADLRQYAAEEDGIVRMGLFASGAAHELGTPLASLSVILSDWRRMPKLARDPELASELEEMQAEVERCKAIVSDILHSAGEPRGEAMASIPARAFLDEVAAAWQPTHAGVPLAYRRADLDDAQLVADASLRQAIWNLLDNAAEAAPGGVELTAAIGAEGLTITVSDRGPGFTETQLAGIGKAYRSSKGAGHGLGLFLASNVARRSGGRLEAANRREGGAQVTLILPLVTKPEGR</sequence>
<feature type="transmembrane region" description="Helical" evidence="10">
    <location>
        <begin position="139"/>
        <end position="160"/>
    </location>
</feature>
<dbReference type="PROSITE" id="PS50109">
    <property type="entry name" value="HIS_KIN"/>
    <property type="match status" value="1"/>
</dbReference>
<dbReference type="Pfam" id="PF00512">
    <property type="entry name" value="HisKA"/>
    <property type="match status" value="1"/>
</dbReference>
<feature type="transmembrane region" description="Helical" evidence="10">
    <location>
        <begin position="115"/>
        <end position="132"/>
    </location>
</feature>
<evidence type="ECO:0000256" key="8">
    <source>
        <dbReference type="ARBA" id="ARBA00022777"/>
    </source>
</evidence>
<evidence type="ECO:0000256" key="7">
    <source>
        <dbReference type="ARBA" id="ARBA00022741"/>
    </source>
</evidence>